<accession>A0AAE0UDR3</accession>
<keyword evidence="1" id="KW-0732">Signal</keyword>
<reference evidence="2" key="2">
    <citation type="submission" date="2023-07" db="EMBL/GenBank/DDBJ databases">
        <authorList>
            <consortium name="Lawrence Berkeley National Laboratory"/>
            <person name="Haridas S."/>
            <person name="Hensen N."/>
            <person name="Bonometti L."/>
            <person name="Westerberg I."/>
            <person name="Brannstrom I.O."/>
            <person name="Guillou S."/>
            <person name="Cros-Aarteil S."/>
            <person name="Calhoun S."/>
            <person name="Kuo A."/>
            <person name="Mondo S."/>
            <person name="Pangilinan J."/>
            <person name="Riley R."/>
            <person name="LaButti K."/>
            <person name="Andreopoulos B."/>
            <person name="Lipzen A."/>
            <person name="Chen C."/>
            <person name="Yanf M."/>
            <person name="Daum C."/>
            <person name="Ng V."/>
            <person name="Clum A."/>
            <person name="Steindorff A."/>
            <person name="Ohm R."/>
            <person name="Martin F."/>
            <person name="Silar P."/>
            <person name="Natvig D."/>
            <person name="Lalanne C."/>
            <person name="Gautier V."/>
            <person name="Ament-velasquez S.L."/>
            <person name="Kruys A."/>
            <person name="Hutchinson M.I."/>
            <person name="Powell A.J."/>
            <person name="Barry K."/>
            <person name="Miller A.N."/>
            <person name="Grigoriev I.V."/>
            <person name="Debuchy R."/>
            <person name="Gladieux P."/>
            <person name="Thoren M.H."/>
            <person name="Johannesson H."/>
        </authorList>
    </citation>
    <scope>NUCLEOTIDE SEQUENCE</scope>
    <source>
        <strain evidence="2">FGSC 1904</strain>
    </source>
</reference>
<feature type="chain" id="PRO_5042190020" evidence="1">
    <location>
        <begin position="18"/>
        <end position="99"/>
    </location>
</feature>
<name>A0AAE0UDR3_SORBR</name>
<proteinExistence type="predicted"/>
<dbReference type="AlphaFoldDB" id="A0AAE0UDR3"/>
<organism evidence="2 3">
    <name type="scientific">Sordaria brevicollis</name>
    <dbReference type="NCBI Taxonomy" id="83679"/>
    <lineage>
        <taxon>Eukaryota</taxon>
        <taxon>Fungi</taxon>
        <taxon>Dikarya</taxon>
        <taxon>Ascomycota</taxon>
        <taxon>Pezizomycotina</taxon>
        <taxon>Sordariomycetes</taxon>
        <taxon>Sordariomycetidae</taxon>
        <taxon>Sordariales</taxon>
        <taxon>Sordariaceae</taxon>
        <taxon>Sordaria</taxon>
    </lineage>
</organism>
<protein>
    <submittedName>
        <fullName evidence="2">Uncharacterized protein</fullName>
    </submittedName>
</protein>
<evidence type="ECO:0000313" key="2">
    <source>
        <dbReference type="EMBL" id="KAK3400358.1"/>
    </source>
</evidence>
<evidence type="ECO:0000313" key="3">
    <source>
        <dbReference type="Proteomes" id="UP001281003"/>
    </source>
</evidence>
<dbReference type="Proteomes" id="UP001281003">
    <property type="component" value="Unassembled WGS sequence"/>
</dbReference>
<feature type="signal peptide" evidence="1">
    <location>
        <begin position="1"/>
        <end position="17"/>
    </location>
</feature>
<keyword evidence="3" id="KW-1185">Reference proteome</keyword>
<comment type="caution">
    <text evidence="2">The sequence shown here is derived from an EMBL/GenBank/DDBJ whole genome shotgun (WGS) entry which is preliminary data.</text>
</comment>
<sequence>MQVCWAISFLLVLFALGKGPNIPVFAAQAVSANSVRLSCAVQTTNRSRLIFWAVSTDQVEVWRKECGTQLQSRKKESAKQCLIECPPAVTYRRNSRNLQ</sequence>
<reference evidence="2" key="1">
    <citation type="journal article" date="2023" name="Mol. Phylogenet. Evol.">
        <title>Genome-scale phylogeny and comparative genomics of the fungal order Sordariales.</title>
        <authorList>
            <person name="Hensen N."/>
            <person name="Bonometti L."/>
            <person name="Westerberg I."/>
            <person name="Brannstrom I.O."/>
            <person name="Guillou S."/>
            <person name="Cros-Aarteil S."/>
            <person name="Calhoun S."/>
            <person name="Haridas S."/>
            <person name="Kuo A."/>
            <person name="Mondo S."/>
            <person name="Pangilinan J."/>
            <person name="Riley R."/>
            <person name="LaButti K."/>
            <person name="Andreopoulos B."/>
            <person name="Lipzen A."/>
            <person name="Chen C."/>
            <person name="Yan M."/>
            <person name="Daum C."/>
            <person name="Ng V."/>
            <person name="Clum A."/>
            <person name="Steindorff A."/>
            <person name="Ohm R.A."/>
            <person name="Martin F."/>
            <person name="Silar P."/>
            <person name="Natvig D.O."/>
            <person name="Lalanne C."/>
            <person name="Gautier V."/>
            <person name="Ament-Velasquez S.L."/>
            <person name="Kruys A."/>
            <person name="Hutchinson M.I."/>
            <person name="Powell A.J."/>
            <person name="Barry K."/>
            <person name="Miller A.N."/>
            <person name="Grigoriev I.V."/>
            <person name="Debuchy R."/>
            <person name="Gladieux P."/>
            <person name="Hiltunen Thoren M."/>
            <person name="Johannesson H."/>
        </authorList>
    </citation>
    <scope>NUCLEOTIDE SEQUENCE</scope>
    <source>
        <strain evidence="2">FGSC 1904</strain>
    </source>
</reference>
<gene>
    <name evidence="2" type="ORF">B0T20DRAFT_408471</name>
</gene>
<evidence type="ECO:0000256" key="1">
    <source>
        <dbReference type="SAM" id="SignalP"/>
    </source>
</evidence>
<dbReference type="EMBL" id="JAUTDP010000004">
    <property type="protein sequence ID" value="KAK3400358.1"/>
    <property type="molecule type" value="Genomic_DNA"/>
</dbReference>